<dbReference type="RefSeq" id="XP_007765058.1">
    <property type="nucleotide sequence ID" value="XM_007766868.1"/>
</dbReference>
<dbReference type="Proteomes" id="UP000053558">
    <property type="component" value="Unassembled WGS sequence"/>
</dbReference>
<name>A0A5M3N3Z3_CONPW</name>
<keyword evidence="2" id="KW-1185">Reference proteome</keyword>
<reference evidence="2" key="1">
    <citation type="journal article" date="2012" name="Science">
        <title>The Paleozoic origin of enzymatic lignin decomposition reconstructed from 31 fungal genomes.</title>
        <authorList>
            <person name="Floudas D."/>
            <person name="Binder M."/>
            <person name="Riley R."/>
            <person name="Barry K."/>
            <person name="Blanchette R.A."/>
            <person name="Henrissat B."/>
            <person name="Martinez A.T."/>
            <person name="Otillar R."/>
            <person name="Spatafora J.W."/>
            <person name="Yadav J.S."/>
            <person name="Aerts A."/>
            <person name="Benoit I."/>
            <person name="Boyd A."/>
            <person name="Carlson A."/>
            <person name="Copeland A."/>
            <person name="Coutinho P.M."/>
            <person name="de Vries R.P."/>
            <person name="Ferreira P."/>
            <person name="Findley K."/>
            <person name="Foster B."/>
            <person name="Gaskell J."/>
            <person name="Glotzer D."/>
            <person name="Gorecki P."/>
            <person name="Heitman J."/>
            <person name="Hesse C."/>
            <person name="Hori C."/>
            <person name="Igarashi K."/>
            <person name="Jurgens J.A."/>
            <person name="Kallen N."/>
            <person name="Kersten P."/>
            <person name="Kohler A."/>
            <person name="Kuees U."/>
            <person name="Kumar T.K.A."/>
            <person name="Kuo A."/>
            <person name="LaButti K."/>
            <person name="Larrondo L.F."/>
            <person name="Lindquist E."/>
            <person name="Ling A."/>
            <person name="Lombard V."/>
            <person name="Lucas S."/>
            <person name="Lundell T."/>
            <person name="Martin R."/>
            <person name="McLaughlin D.J."/>
            <person name="Morgenstern I."/>
            <person name="Morin E."/>
            <person name="Murat C."/>
            <person name="Nagy L.G."/>
            <person name="Nolan M."/>
            <person name="Ohm R.A."/>
            <person name="Patyshakuliyeva A."/>
            <person name="Rokas A."/>
            <person name="Ruiz-Duenas F.J."/>
            <person name="Sabat G."/>
            <person name="Salamov A."/>
            <person name="Samejima M."/>
            <person name="Schmutz J."/>
            <person name="Slot J.C."/>
            <person name="St John F."/>
            <person name="Stenlid J."/>
            <person name="Sun H."/>
            <person name="Sun S."/>
            <person name="Syed K."/>
            <person name="Tsang A."/>
            <person name="Wiebenga A."/>
            <person name="Young D."/>
            <person name="Pisabarro A."/>
            <person name="Eastwood D.C."/>
            <person name="Martin F."/>
            <person name="Cullen D."/>
            <person name="Grigoriev I.V."/>
            <person name="Hibbett D.S."/>
        </authorList>
    </citation>
    <scope>NUCLEOTIDE SEQUENCE [LARGE SCALE GENOMIC DNA]</scope>
    <source>
        <strain evidence="2">RWD-64-598 SS2</strain>
    </source>
</reference>
<dbReference type="AlphaFoldDB" id="A0A5M3N3Z3"/>
<comment type="caution">
    <text evidence="1">The sequence shown here is derived from an EMBL/GenBank/DDBJ whole genome shotgun (WGS) entry which is preliminary data.</text>
</comment>
<proteinExistence type="predicted"/>
<dbReference type="EMBL" id="JH711574">
    <property type="protein sequence ID" value="EIW85631.1"/>
    <property type="molecule type" value="Genomic_DNA"/>
</dbReference>
<dbReference type="OrthoDB" id="4760524at2759"/>
<sequence>MAHHIAQEAIEKAIAADPALLSPEKSPRDRLEKLLIEPLRELAYVWEDKVGMSIILDALDEGTASGLHHIGPFISLLVRLIRDESVPIHNIIITSRVWPSIRAAMRSHALGDLVKIVQVEDYDSHEDIGHFFRDGFDRIYDEFDLPTVCPKPWPAPDDLTTLSERANGRFIFAATILRFIRQDEPYNRLPLVCSMLRGNVEEVWGDVHHLYASIIDGIESLHRDDGLKYLSVVVNLAEPLSPSDLRRLFGVDVRALLLPFSALVSIPAPESPDMPIQTYHNSLRDFLHDWHIRKMAVALLGTYPSLRCHKSEDKRRVRQDAAGFVTS</sequence>
<organism evidence="1 2">
    <name type="scientific">Coniophora puteana (strain RWD-64-598)</name>
    <name type="common">Brown rot fungus</name>
    <dbReference type="NCBI Taxonomy" id="741705"/>
    <lineage>
        <taxon>Eukaryota</taxon>
        <taxon>Fungi</taxon>
        <taxon>Dikarya</taxon>
        <taxon>Basidiomycota</taxon>
        <taxon>Agaricomycotina</taxon>
        <taxon>Agaricomycetes</taxon>
        <taxon>Agaricomycetidae</taxon>
        <taxon>Boletales</taxon>
        <taxon>Coniophorineae</taxon>
        <taxon>Coniophoraceae</taxon>
        <taxon>Coniophora</taxon>
    </lineage>
</organism>
<evidence type="ECO:0000313" key="1">
    <source>
        <dbReference type="EMBL" id="EIW85631.1"/>
    </source>
</evidence>
<accession>A0A5M3N3Z3</accession>
<gene>
    <name evidence="1" type="ORF">CONPUDRAFT_150432</name>
</gene>
<dbReference type="KEGG" id="cput:CONPUDRAFT_150432"/>
<evidence type="ECO:0000313" key="2">
    <source>
        <dbReference type="Proteomes" id="UP000053558"/>
    </source>
</evidence>
<protein>
    <submittedName>
        <fullName evidence="1">Uncharacterized protein</fullName>
    </submittedName>
</protein>
<dbReference type="OMA" id="HASCEIQ"/>
<dbReference type="GeneID" id="19202685"/>